<feature type="compositionally biased region" description="Polar residues" evidence="5">
    <location>
        <begin position="64"/>
        <end position="82"/>
    </location>
</feature>
<dbReference type="InterPro" id="IPR001063">
    <property type="entry name" value="Ribosomal_uL22"/>
</dbReference>
<keyword evidence="3 4" id="KW-0687">Ribonucleoprotein</keyword>
<dbReference type="SUPFAM" id="SSF54843">
    <property type="entry name" value="Ribosomal protein L22"/>
    <property type="match status" value="1"/>
</dbReference>
<keyword evidence="7" id="KW-1185">Reference proteome</keyword>
<dbReference type="VEuPathDB" id="FungiDB:SPPG_00570"/>
<name>A0A0L0HUU5_SPIPD</name>
<evidence type="ECO:0000256" key="2">
    <source>
        <dbReference type="ARBA" id="ARBA00022980"/>
    </source>
</evidence>
<dbReference type="GO" id="GO:0003735">
    <property type="term" value="F:structural constituent of ribosome"/>
    <property type="evidence" value="ECO:0007669"/>
    <property type="project" value="InterPro"/>
</dbReference>
<proteinExistence type="inferred from homology"/>
<accession>A0A0L0HUU5</accession>
<dbReference type="Pfam" id="PF00237">
    <property type="entry name" value="Ribosomal_L22"/>
    <property type="match status" value="1"/>
</dbReference>
<dbReference type="STRING" id="645134.A0A0L0HUU5"/>
<dbReference type="GO" id="GO:0006412">
    <property type="term" value="P:translation"/>
    <property type="evidence" value="ECO:0007669"/>
    <property type="project" value="InterPro"/>
</dbReference>
<dbReference type="EMBL" id="KQ257450">
    <property type="protein sequence ID" value="KND04872.1"/>
    <property type="molecule type" value="Genomic_DNA"/>
</dbReference>
<gene>
    <name evidence="6" type="ORF">SPPG_00570</name>
</gene>
<comment type="similarity">
    <text evidence="1 4">Belongs to the universal ribosomal protein uL22 family.</text>
</comment>
<dbReference type="InterPro" id="IPR047867">
    <property type="entry name" value="Ribosomal_uL22_bac/org-type"/>
</dbReference>
<dbReference type="GeneID" id="27684290"/>
<dbReference type="RefSeq" id="XP_016612911.1">
    <property type="nucleotide sequence ID" value="XM_016748899.1"/>
</dbReference>
<feature type="region of interest" description="Disordered" evidence="5">
    <location>
        <begin position="36"/>
        <end position="88"/>
    </location>
</feature>
<dbReference type="InterPro" id="IPR036394">
    <property type="entry name" value="Ribosomal_uL22_sf"/>
</dbReference>
<evidence type="ECO:0000256" key="4">
    <source>
        <dbReference type="RuleBase" id="RU004005"/>
    </source>
</evidence>
<dbReference type="GO" id="GO:0005762">
    <property type="term" value="C:mitochondrial large ribosomal subunit"/>
    <property type="evidence" value="ECO:0007669"/>
    <property type="project" value="TreeGrafter"/>
</dbReference>
<evidence type="ECO:0000313" key="7">
    <source>
        <dbReference type="Proteomes" id="UP000053201"/>
    </source>
</evidence>
<sequence length="260" mass="29002">MLATALRRRAILPVVPAPSGLGRPAACARRATLRFSSTTPAAPKPQAAASSLFQAAKEDAESTGAVSGTTSSEDATVPTPSKATDKAIPTFTTGDFRVSPRKLLHLARLIRGMPLLEAEVQMKMSKKRPADRVRAMLHRAASALQHNYGKDPKSYIVQQAWVGKGTYLKRLKIHGKARFGVMHRPAGHVKIILAEKKMDKTKQEKDFDKLVDMFKRHNLYIPLRDSEPVRFLHPPWSRKPWKYVTSPKWVDPKNALARDR</sequence>
<dbReference type="PANTHER" id="PTHR13501:SF8">
    <property type="entry name" value="LARGE RIBOSOMAL SUBUNIT PROTEIN UL22M"/>
    <property type="match status" value="1"/>
</dbReference>
<dbReference type="PANTHER" id="PTHR13501">
    <property type="entry name" value="CHLOROPLAST 50S RIBOSOMAL PROTEIN L22-RELATED"/>
    <property type="match status" value="1"/>
</dbReference>
<dbReference type="eggNOG" id="KOG1711">
    <property type="taxonomic scope" value="Eukaryota"/>
</dbReference>
<feature type="compositionally biased region" description="Low complexity" evidence="5">
    <location>
        <begin position="36"/>
        <end position="51"/>
    </location>
</feature>
<reference evidence="6 7" key="1">
    <citation type="submission" date="2009-08" db="EMBL/GenBank/DDBJ databases">
        <title>The Genome Sequence of Spizellomyces punctatus strain DAOM BR117.</title>
        <authorList>
            <consortium name="The Broad Institute Genome Sequencing Platform"/>
            <person name="Russ C."/>
            <person name="Cuomo C."/>
            <person name="Shea T."/>
            <person name="Young S.K."/>
            <person name="Zeng Q."/>
            <person name="Koehrsen M."/>
            <person name="Haas B."/>
            <person name="Borodovsky M."/>
            <person name="Guigo R."/>
            <person name="Alvarado L."/>
            <person name="Berlin A."/>
            <person name="Bochicchio J."/>
            <person name="Borenstein D."/>
            <person name="Chapman S."/>
            <person name="Chen Z."/>
            <person name="Engels R."/>
            <person name="Freedman E."/>
            <person name="Gellesch M."/>
            <person name="Goldberg J."/>
            <person name="Griggs A."/>
            <person name="Gujja S."/>
            <person name="Heiman D."/>
            <person name="Hepburn T."/>
            <person name="Howarth C."/>
            <person name="Jen D."/>
            <person name="Larson L."/>
            <person name="Lewis B."/>
            <person name="Mehta T."/>
            <person name="Park D."/>
            <person name="Pearson M."/>
            <person name="Roberts A."/>
            <person name="Saif S."/>
            <person name="Shenoy N."/>
            <person name="Sisk P."/>
            <person name="Stolte C."/>
            <person name="Sykes S."/>
            <person name="Thomson T."/>
            <person name="Walk T."/>
            <person name="White J."/>
            <person name="Yandava C."/>
            <person name="Burger G."/>
            <person name="Gray M.W."/>
            <person name="Holland P.W.H."/>
            <person name="King N."/>
            <person name="Lang F.B.F."/>
            <person name="Roger A.J."/>
            <person name="Ruiz-Trillo I."/>
            <person name="Lander E."/>
            <person name="Nusbaum C."/>
        </authorList>
    </citation>
    <scope>NUCLEOTIDE SEQUENCE [LARGE SCALE GENOMIC DNA]</scope>
    <source>
        <strain evidence="6 7">DAOM BR117</strain>
    </source>
</reference>
<dbReference type="FunCoup" id="A0A0L0HUU5">
    <property type="interactions" value="39"/>
</dbReference>
<evidence type="ECO:0000256" key="3">
    <source>
        <dbReference type="ARBA" id="ARBA00023274"/>
    </source>
</evidence>
<evidence type="ECO:0000256" key="5">
    <source>
        <dbReference type="SAM" id="MobiDB-lite"/>
    </source>
</evidence>
<organism evidence="6 7">
    <name type="scientific">Spizellomyces punctatus (strain DAOM BR117)</name>
    <dbReference type="NCBI Taxonomy" id="645134"/>
    <lineage>
        <taxon>Eukaryota</taxon>
        <taxon>Fungi</taxon>
        <taxon>Fungi incertae sedis</taxon>
        <taxon>Chytridiomycota</taxon>
        <taxon>Chytridiomycota incertae sedis</taxon>
        <taxon>Chytridiomycetes</taxon>
        <taxon>Spizellomycetales</taxon>
        <taxon>Spizellomycetaceae</taxon>
        <taxon>Spizellomyces</taxon>
    </lineage>
</organism>
<dbReference type="InParanoid" id="A0A0L0HUU5"/>
<protein>
    <recommendedName>
        <fullName evidence="8">Ribosomal protein L22</fullName>
    </recommendedName>
</protein>
<dbReference type="OrthoDB" id="416470at2759"/>
<evidence type="ECO:0000256" key="1">
    <source>
        <dbReference type="ARBA" id="ARBA00009451"/>
    </source>
</evidence>
<dbReference type="OMA" id="HTHQSKI"/>
<evidence type="ECO:0008006" key="8">
    <source>
        <dbReference type="Google" id="ProtNLM"/>
    </source>
</evidence>
<dbReference type="AlphaFoldDB" id="A0A0L0HUU5"/>
<keyword evidence="2 4" id="KW-0689">Ribosomal protein</keyword>
<dbReference type="Gene3D" id="3.90.470.10">
    <property type="entry name" value="Ribosomal protein L22/L17"/>
    <property type="match status" value="1"/>
</dbReference>
<dbReference type="Proteomes" id="UP000053201">
    <property type="component" value="Unassembled WGS sequence"/>
</dbReference>
<evidence type="ECO:0000313" key="6">
    <source>
        <dbReference type="EMBL" id="KND04872.1"/>
    </source>
</evidence>